<keyword evidence="5 7" id="KW-1133">Transmembrane helix</keyword>
<feature type="transmembrane region" description="Helical" evidence="7">
    <location>
        <begin position="92"/>
        <end position="110"/>
    </location>
</feature>
<keyword evidence="6 7" id="KW-0472">Membrane</keyword>
<dbReference type="STRING" id="429701.A0A2G9GS92"/>
<evidence type="ECO:0000256" key="7">
    <source>
        <dbReference type="RuleBase" id="RU365066"/>
    </source>
</evidence>
<evidence type="ECO:0000313" key="8">
    <source>
        <dbReference type="EMBL" id="PIN08174.1"/>
    </source>
</evidence>
<reference evidence="9" key="1">
    <citation type="journal article" date="2018" name="Gigascience">
        <title>Genome assembly of the Pink Ipe (Handroanthus impetiginosus, Bignoniaceae), a highly valued, ecologically keystone Neotropical timber forest tree.</title>
        <authorList>
            <person name="Silva-Junior O.B."/>
            <person name="Grattapaglia D."/>
            <person name="Novaes E."/>
            <person name="Collevatti R.G."/>
        </authorList>
    </citation>
    <scope>NUCLEOTIDE SEQUENCE [LARGE SCALE GENOMIC DNA]</scope>
    <source>
        <strain evidence="9">cv. UFG-1</strain>
    </source>
</reference>
<protein>
    <recommendedName>
        <fullName evidence="7">Post-GPI attachment to proteins factor 3</fullName>
    </recommendedName>
</protein>
<keyword evidence="7" id="KW-0333">Golgi apparatus</keyword>
<name>A0A2G9GS92_9LAMI</name>
<keyword evidence="9" id="KW-1185">Reference proteome</keyword>
<comment type="function">
    <text evidence="7">Involved in the lipid remodeling steps of GPI-anchor maturation.</text>
</comment>
<dbReference type="PANTHER" id="PTHR13148">
    <property type="entry name" value="PER1-RELATED"/>
    <property type="match status" value="1"/>
</dbReference>
<feature type="transmembrane region" description="Helical" evidence="7">
    <location>
        <begin position="152"/>
        <end position="171"/>
    </location>
</feature>
<comment type="subcellular location">
    <subcellularLocation>
        <location evidence="1">Endomembrane system</location>
        <topology evidence="1">Multi-pass membrane protein</topology>
    </subcellularLocation>
    <subcellularLocation>
        <location evidence="7">Golgi apparatus membrane</location>
        <topology evidence="7">Multi-pass membrane protein</topology>
    </subcellularLocation>
</comment>
<feature type="transmembrane region" description="Helical" evidence="7">
    <location>
        <begin position="122"/>
        <end position="140"/>
    </location>
</feature>
<gene>
    <name evidence="8" type="ORF">CDL12_19251</name>
</gene>
<dbReference type="GO" id="GO:0000139">
    <property type="term" value="C:Golgi membrane"/>
    <property type="evidence" value="ECO:0007669"/>
    <property type="project" value="UniProtKB-SubCell"/>
</dbReference>
<sequence length="241" mass="28411">MTNYYWILCLVVLSCLFKEPVSVAFSALNLAMHFHCWRSYSYLLYFSLPLQRDKKPFYDYSSMWKIYGLLSMNSWFWSAVFHSRDTYLTRNLDYSSMIAVLGFSLFLAILRSLDLKNDASKVMVAAPLIAFTTTHILYLNNYKLDYEWNTKVCVIMTIMQLFIWAIWAGVTRHPSRLKLWAVVVGSCFAMFLRTFDFPPYKGLIDAHALWQASTIPLTYYWWSFVKDDAEFRTANLLKKVR</sequence>
<feature type="transmembrane region" description="Helical" evidence="7">
    <location>
        <begin position="62"/>
        <end position="80"/>
    </location>
</feature>
<comment type="caution">
    <text evidence="8">The sequence shown here is derived from an EMBL/GenBank/DDBJ whole genome shotgun (WGS) entry which is preliminary data.</text>
</comment>
<feature type="chain" id="PRO_5016477884" description="Post-GPI attachment to proteins factor 3" evidence="7">
    <location>
        <begin position="25"/>
        <end position="241"/>
    </location>
</feature>
<dbReference type="GO" id="GO:0016788">
    <property type="term" value="F:hydrolase activity, acting on ester bonds"/>
    <property type="evidence" value="ECO:0007669"/>
    <property type="project" value="TreeGrafter"/>
</dbReference>
<keyword evidence="3 7" id="KW-0812">Transmembrane</keyword>
<dbReference type="GO" id="GO:0006506">
    <property type="term" value="P:GPI anchor biosynthetic process"/>
    <property type="evidence" value="ECO:0007669"/>
    <property type="project" value="UniProtKB-KW"/>
</dbReference>
<comment type="similarity">
    <text evidence="7">Belongs to the PGAP3 family.</text>
</comment>
<feature type="signal peptide" evidence="7">
    <location>
        <begin position="1"/>
        <end position="24"/>
    </location>
</feature>
<evidence type="ECO:0000256" key="5">
    <source>
        <dbReference type="ARBA" id="ARBA00022989"/>
    </source>
</evidence>
<dbReference type="GO" id="GO:0005789">
    <property type="term" value="C:endoplasmic reticulum membrane"/>
    <property type="evidence" value="ECO:0007669"/>
    <property type="project" value="TreeGrafter"/>
</dbReference>
<dbReference type="EMBL" id="NKXS01003884">
    <property type="protein sequence ID" value="PIN08174.1"/>
    <property type="molecule type" value="Genomic_DNA"/>
</dbReference>
<evidence type="ECO:0000256" key="1">
    <source>
        <dbReference type="ARBA" id="ARBA00004127"/>
    </source>
</evidence>
<dbReference type="Proteomes" id="UP000231279">
    <property type="component" value="Unassembled WGS sequence"/>
</dbReference>
<keyword evidence="4 7" id="KW-0732">Signal</keyword>
<evidence type="ECO:0000256" key="6">
    <source>
        <dbReference type="ARBA" id="ARBA00023136"/>
    </source>
</evidence>
<accession>A0A2G9GS92</accession>
<dbReference type="Pfam" id="PF04080">
    <property type="entry name" value="Per1"/>
    <property type="match status" value="1"/>
</dbReference>
<keyword evidence="2 7" id="KW-0337">GPI-anchor biosynthesis</keyword>
<dbReference type="PANTHER" id="PTHR13148:SF0">
    <property type="entry name" value="POST-GPI ATTACHMENT TO PROTEINS FACTOR 3"/>
    <property type="match status" value="1"/>
</dbReference>
<comment type="caution">
    <text evidence="7">Lacks conserved residue(s) required for the propagation of feature annotation.</text>
</comment>
<dbReference type="AlphaFoldDB" id="A0A2G9GS92"/>
<dbReference type="OrthoDB" id="1924347at2759"/>
<proteinExistence type="inferred from homology"/>
<evidence type="ECO:0000256" key="4">
    <source>
        <dbReference type="ARBA" id="ARBA00022729"/>
    </source>
</evidence>
<evidence type="ECO:0000256" key="2">
    <source>
        <dbReference type="ARBA" id="ARBA00022502"/>
    </source>
</evidence>
<organism evidence="8 9">
    <name type="scientific">Handroanthus impetiginosus</name>
    <dbReference type="NCBI Taxonomy" id="429701"/>
    <lineage>
        <taxon>Eukaryota</taxon>
        <taxon>Viridiplantae</taxon>
        <taxon>Streptophyta</taxon>
        <taxon>Embryophyta</taxon>
        <taxon>Tracheophyta</taxon>
        <taxon>Spermatophyta</taxon>
        <taxon>Magnoliopsida</taxon>
        <taxon>eudicotyledons</taxon>
        <taxon>Gunneridae</taxon>
        <taxon>Pentapetalae</taxon>
        <taxon>asterids</taxon>
        <taxon>lamiids</taxon>
        <taxon>Lamiales</taxon>
        <taxon>Bignoniaceae</taxon>
        <taxon>Crescentiina</taxon>
        <taxon>Tabebuia alliance</taxon>
        <taxon>Handroanthus</taxon>
    </lineage>
</organism>
<evidence type="ECO:0000313" key="9">
    <source>
        <dbReference type="Proteomes" id="UP000231279"/>
    </source>
</evidence>
<dbReference type="InterPro" id="IPR007217">
    <property type="entry name" value="Per1-like"/>
</dbReference>
<evidence type="ECO:0000256" key="3">
    <source>
        <dbReference type="ARBA" id="ARBA00022692"/>
    </source>
</evidence>